<gene>
    <name evidence="2" type="ORF">BXZ70DRAFT_142774</name>
</gene>
<keyword evidence="3" id="KW-1185">Reference proteome</keyword>
<evidence type="ECO:0000313" key="2">
    <source>
        <dbReference type="EMBL" id="KAH8100985.1"/>
    </source>
</evidence>
<feature type="region of interest" description="Disordered" evidence="1">
    <location>
        <begin position="162"/>
        <end position="219"/>
    </location>
</feature>
<accession>A0A8K0URG1</accession>
<evidence type="ECO:0000256" key="1">
    <source>
        <dbReference type="SAM" id="MobiDB-lite"/>
    </source>
</evidence>
<reference evidence="2" key="1">
    <citation type="journal article" date="2021" name="New Phytol.">
        <title>Evolutionary innovations through gain and loss of genes in the ectomycorrhizal Boletales.</title>
        <authorList>
            <person name="Wu G."/>
            <person name="Miyauchi S."/>
            <person name="Morin E."/>
            <person name="Kuo A."/>
            <person name="Drula E."/>
            <person name="Varga T."/>
            <person name="Kohler A."/>
            <person name="Feng B."/>
            <person name="Cao Y."/>
            <person name="Lipzen A."/>
            <person name="Daum C."/>
            <person name="Hundley H."/>
            <person name="Pangilinan J."/>
            <person name="Johnson J."/>
            <person name="Barry K."/>
            <person name="LaButti K."/>
            <person name="Ng V."/>
            <person name="Ahrendt S."/>
            <person name="Min B."/>
            <person name="Choi I.G."/>
            <person name="Park H."/>
            <person name="Plett J.M."/>
            <person name="Magnuson J."/>
            <person name="Spatafora J.W."/>
            <person name="Nagy L.G."/>
            <person name="Henrissat B."/>
            <person name="Grigoriev I.V."/>
            <person name="Yang Z.L."/>
            <person name="Xu J."/>
            <person name="Martin F.M."/>
        </authorList>
    </citation>
    <scope>NUCLEOTIDE SEQUENCE</scope>
    <source>
        <strain evidence="2">KKN 215</strain>
    </source>
</reference>
<evidence type="ECO:0000313" key="3">
    <source>
        <dbReference type="Proteomes" id="UP000813824"/>
    </source>
</evidence>
<protein>
    <submittedName>
        <fullName evidence="2">Uncharacterized protein</fullName>
    </submittedName>
</protein>
<dbReference type="EMBL" id="JAEVFJ010000014">
    <property type="protein sequence ID" value="KAH8100985.1"/>
    <property type="molecule type" value="Genomic_DNA"/>
</dbReference>
<dbReference type="AlphaFoldDB" id="A0A8K0URG1"/>
<feature type="region of interest" description="Disordered" evidence="1">
    <location>
        <begin position="1"/>
        <end position="138"/>
    </location>
</feature>
<dbReference type="Proteomes" id="UP000813824">
    <property type="component" value="Unassembled WGS sequence"/>
</dbReference>
<comment type="caution">
    <text evidence="2">The sequence shown here is derived from an EMBL/GenBank/DDBJ whole genome shotgun (WGS) entry which is preliminary data.</text>
</comment>
<feature type="compositionally biased region" description="Low complexity" evidence="1">
    <location>
        <begin position="78"/>
        <end position="89"/>
    </location>
</feature>
<feature type="region of interest" description="Disordered" evidence="1">
    <location>
        <begin position="322"/>
        <end position="346"/>
    </location>
</feature>
<name>A0A8K0URG1_9AGAR</name>
<feature type="compositionally biased region" description="Polar residues" evidence="1">
    <location>
        <begin position="25"/>
        <end position="50"/>
    </location>
</feature>
<sequence length="395" mass="42823">MDAVSSRIIGGGTVTTENHDDWETGSDSSDTSGHYSTAECSALSMSTKGSLSRRRGFTRHQLLLQTSSTSPTPPPAPIISATPAPSAPANLPRSQSDLAGLARKPISTPSQPPHVPRTIYTTLPSPPTAQLFPRSRSSSSIVFAPPVHSHRYRKNSLLTLRSSATIPGPSPVLHPPNSSPPPPTHILNQPIRPSVPSISQDSSTVKDTRIRTRARTHSNPNSYSYSYTDEDSSFFARPRLITAHTAWPLSRTRKEASGGFVLRFLKMVVGPFKWCFGGGGVGTSTRYRAVEGLDWWDEEGEEGTTAEVDWVEHDDDDIDVLGTHPGDTSTGTLLSPSDADSPPPSPRVIIKGLEERIGKLEAALVVERKKRDAMAAAHMGEMKKLHRMFRETLVG</sequence>
<proteinExistence type="predicted"/>
<organism evidence="2 3">
    <name type="scientific">Cristinia sonorae</name>
    <dbReference type="NCBI Taxonomy" id="1940300"/>
    <lineage>
        <taxon>Eukaryota</taxon>
        <taxon>Fungi</taxon>
        <taxon>Dikarya</taxon>
        <taxon>Basidiomycota</taxon>
        <taxon>Agaricomycotina</taxon>
        <taxon>Agaricomycetes</taxon>
        <taxon>Agaricomycetidae</taxon>
        <taxon>Agaricales</taxon>
        <taxon>Pleurotineae</taxon>
        <taxon>Stephanosporaceae</taxon>
        <taxon>Cristinia</taxon>
    </lineage>
</organism>
<feature type="compositionally biased region" description="Pro residues" evidence="1">
    <location>
        <begin position="168"/>
        <end position="184"/>
    </location>
</feature>